<dbReference type="Proteomes" id="UP000325273">
    <property type="component" value="Unassembled WGS sequence"/>
</dbReference>
<dbReference type="AlphaFoldDB" id="A0A5B0GQH5"/>
<organism evidence="1 2">
    <name type="scientific">Paraburkholderia panacisoli</name>
    <dbReference type="NCBI Taxonomy" id="2603818"/>
    <lineage>
        <taxon>Bacteria</taxon>
        <taxon>Pseudomonadati</taxon>
        <taxon>Pseudomonadota</taxon>
        <taxon>Betaproteobacteria</taxon>
        <taxon>Burkholderiales</taxon>
        <taxon>Burkholderiaceae</taxon>
        <taxon>Paraburkholderia</taxon>
    </lineage>
</organism>
<comment type="caution">
    <text evidence="1">The sequence shown here is derived from an EMBL/GenBank/DDBJ whole genome shotgun (WGS) entry which is preliminary data.</text>
</comment>
<evidence type="ECO:0000313" key="2">
    <source>
        <dbReference type="Proteomes" id="UP000325273"/>
    </source>
</evidence>
<proteinExistence type="predicted"/>
<accession>A0A5B0GQH5</accession>
<evidence type="ECO:0008006" key="3">
    <source>
        <dbReference type="Google" id="ProtNLM"/>
    </source>
</evidence>
<gene>
    <name evidence="1" type="ORF">FVF58_30505</name>
</gene>
<evidence type="ECO:0000313" key="1">
    <source>
        <dbReference type="EMBL" id="KAA1004850.1"/>
    </source>
</evidence>
<dbReference type="RefSeq" id="WP_149673494.1">
    <property type="nucleotide sequence ID" value="NZ_VTUZ01000025.1"/>
</dbReference>
<reference evidence="1 2" key="1">
    <citation type="submission" date="2019-08" db="EMBL/GenBank/DDBJ databases">
        <title>Paraburkholderia sp. DCY113.</title>
        <authorList>
            <person name="Kang J."/>
        </authorList>
    </citation>
    <scope>NUCLEOTIDE SEQUENCE [LARGE SCALE GENOMIC DNA]</scope>
    <source>
        <strain evidence="1 2">DCY113</strain>
    </source>
</reference>
<name>A0A5B0GQH5_9BURK</name>
<dbReference type="EMBL" id="VTUZ01000025">
    <property type="protein sequence ID" value="KAA1004850.1"/>
    <property type="molecule type" value="Genomic_DNA"/>
</dbReference>
<sequence length="298" mass="34197">MTQPVDLYLRPPKGPGQFESIVRTCAKLRWGTKDFVFNGRQGQRQKGVDVYGDDEKGRLIGVQAKNTPKRITMAMIRTEIRKAETFRPPLNHYWIGTSADTDETIQEEVRLLSGWRKARGLFTVQVVFWEGLHDLLCDDEDAVRKHFGIHGVQGLAGPDARLVKDRNRFDELQAALPHTTVLEFAEHDFRHPFPYKPVTTLHKFLHGWRTIATAFYDESLREAFSGLYSACNKLSEELGDRASFYGKAADRIWVVPEQNRRQPDVNDRADAKALNRLAAAFARAYEDYFTLCRTTLYC</sequence>
<protein>
    <recommendedName>
        <fullName evidence="3">Restriction endonuclease</fullName>
    </recommendedName>
</protein>
<keyword evidence="2" id="KW-1185">Reference proteome</keyword>